<feature type="transmembrane region" description="Helical" evidence="5">
    <location>
        <begin position="154"/>
        <end position="172"/>
    </location>
</feature>
<dbReference type="SUPFAM" id="SSF103473">
    <property type="entry name" value="MFS general substrate transporter"/>
    <property type="match status" value="2"/>
</dbReference>
<dbReference type="AlphaFoldDB" id="A0A095C9T5"/>
<feature type="transmembrane region" description="Helical" evidence="5">
    <location>
        <begin position="421"/>
        <end position="442"/>
    </location>
</feature>
<feature type="transmembrane region" description="Helical" evidence="5">
    <location>
        <begin position="462"/>
        <end position="483"/>
    </location>
</feature>
<dbReference type="Pfam" id="PF07690">
    <property type="entry name" value="MFS_1"/>
    <property type="match status" value="1"/>
</dbReference>
<keyword evidence="6" id="KW-0762">Sugar transport</keyword>
<sequence length="687" mass="77525">MHLINLSFWKKTKKQKRIHLKGLSIWQIIQSNFIVVMNELDESLTTNQQKSNYLRFHKPFHVQIAKTSALCYTWISLGLYSEILGPTLPTLMYNTKSNYEQIGMALSTRGIGLLFGSLIGGILSDRYKSLQIDNATYQYLRYSTDPFDEKKPKYFTIILFVVVVVVGLYSEILGPTLPTLMYNTKSNYEQIGMALSTRGIGLLFGSLIGGILSDRYKSLRSLFIMLSLIIGAITTLIIPWCINIIILTIILFIAGFSHGFLTTSGNPLLASVWEEKAAGPFSLMHSGYGMGAALAPLLVKPFTIPSTSVNNITNNNHSLATNIATKQDNSTELVIVNAVIPYSIVAGIVLFCVFYFLIIMCIDHSTNPEHNGIMSLRNNNNSKITSSSWKQFFTKKHLFHSIKFIQSIICQKCHTIKKIHLIIISCTFIAFFTIVGNERVFGKFMFTYALYGPIQLNIKDSYLINLIYWLCFCIGRILLFLLALWIKATILLLVLCIGTLCSSIGLIILPYEKLWFYLCTILFGLFKSPLFPITLATINYSYEINGFLIIIVNFGSSFGATLLQFITGYLIHQYGQMIFPYLVTSTSLLLLITSIILIFSLLHIGNRFKHLNHIIIDTMNESINENNQYTTNTINTNTTNTTTTTNNNNDNDNNTSPITILPRSKVIQSKFNKQINSINNNNNNEKL</sequence>
<dbReference type="Gene3D" id="1.20.1250.20">
    <property type="entry name" value="MFS general substrate transporter like domains"/>
    <property type="match status" value="1"/>
</dbReference>
<organism evidence="6">
    <name type="scientific">Schistosoma haematobium</name>
    <name type="common">Blood fluke</name>
    <dbReference type="NCBI Taxonomy" id="6185"/>
    <lineage>
        <taxon>Eukaryota</taxon>
        <taxon>Metazoa</taxon>
        <taxon>Spiralia</taxon>
        <taxon>Lophotrochozoa</taxon>
        <taxon>Platyhelminthes</taxon>
        <taxon>Trematoda</taxon>
        <taxon>Digenea</taxon>
        <taxon>Strigeidida</taxon>
        <taxon>Schistosomatoidea</taxon>
        <taxon>Schistosomatidae</taxon>
        <taxon>Schistosoma</taxon>
    </lineage>
</organism>
<accession>A0A095C9T5</accession>
<feature type="transmembrane region" description="Helical" evidence="5">
    <location>
        <begin position="578"/>
        <end position="602"/>
    </location>
</feature>
<feature type="region of interest" description="Disordered" evidence="4">
    <location>
        <begin position="632"/>
        <end position="657"/>
    </location>
</feature>
<proteinExistence type="predicted"/>
<feature type="transmembrane region" description="Helical" evidence="5">
    <location>
        <begin position="547"/>
        <end position="572"/>
    </location>
</feature>
<dbReference type="STRING" id="6185.A0A095C9T5"/>
<evidence type="ECO:0000313" key="6">
    <source>
        <dbReference type="EMBL" id="KGB39073.1"/>
    </source>
</evidence>
<feature type="transmembrane region" description="Helical" evidence="5">
    <location>
        <begin position="224"/>
        <end position="254"/>
    </location>
</feature>
<dbReference type="InterPro" id="IPR036259">
    <property type="entry name" value="MFS_trans_sf"/>
</dbReference>
<keyword evidence="6" id="KW-0813">Transport</keyword>
<feature type="transmembrane region" description="Helical" evidence="5">
    <location>
        <begin position="515"/>
        <end position="535"/>
    </location>
</feature>
<evidence type="ECO:0000256" key="2">
    <source>
        <dbReference type="ARBA" id="ARBA00022989"/>
    </source>
</evidence>
<protein>
    <submittedName>
        <fullName evidence="6">Sodium-dependent glucose transporter 1</fullName>
    </submittedName>
</protein>
<reference evidence="6" key="1">
    <citation type="journal article" date="2012" name="Nat. Genet.">
        <title>Whole-genome sequence of Schistosoma haematobium.</title>
        <authorList>
            <person name="Young N.D."/>
            <person name="Jex A.R."/>
            <person name="Li B."/>
            <person name="Liu S."/>
            <person name="Yang L."/>
            <person name="Xiong Z."/>
            <person name="Li Y."/>
            <person name="Cantacessi C."/>
            <person name="Hall R.S."/>
            <person name="Xu X."/>
            <person name="Chen F."/>
            <person name="Wu X."/>
            <person name="Zerlotini A."/>
            <person name="Oliveira G."/>
            <person name="Hofmann A."/>
            <person name="Zhang G."/>
            <person name="Fang X."/>
            <person name="Kang Y."/>
            <person name="Campbell B.E."/>
            <person name="Loukas A."/>
            <person name="Ranganathan S."/>
            <person name="Rollinson D."/>
            <person name="Rinaldi G."/>
            <person name="Brindley P.J."/>
            <person name="Yang H."/>
            <person name="Wang J."/>
            <person name="Wang J."/>
            <person name="Gasser R.B."/>
        </authorList>
    </citation>
    <scope>NUCLEOTIDE SEQUENCE [LARGE SCALE GENOMIC DNA]</scope>
</reference>
<feature type="transmembrane region" description="Helical" evidence="5">
    <location>
        <begin position="490"/>
        <end position="509"/>
    </location>
</feature>
<name>A0A095C9T5_SCHHA</name>
<keyword evidence="3 5" id="KW-0472">Membrane</keyword>
<evidence type="ECO:0000256" key="1">
    <source>
        <dbReference type="ARBA" id="ARBA00022692"/>
    </source>
</evidence>
<feature type="transmembrane region" description="Helical" evidence="5">
    <location>
        <begin position="102"/>
        <end position="123"/>
    </location>
</feature>
<dbReference type="InterPro" id="IPR011701">
    <property type="entry name" value="MFS"/>
</dbReference>
<evidence type="ECO:0000256" key="4">
    <source>
        <dbReference type="SAM" id="MobiDB-lite"/>
    </source>
</evidence>
<keyword evidence="1 5" id="KW-0812">Transmembrane</keyword>
<feature type="compositionally biased region" description="Low complexity" evidence="4">
    <location>
        <begin position="632"/>
        <end position="655"/>
    </location>
</feature>
<feature type="transmembrane region" description="Helical" evidence="5">
    <location>
        <begin position="192"/>
        <end position="212"/>
    </location>
</feature>
<evidence type="ECO:0000256" key="3">
    <source>
        <dbReference type="ARBA" id="ARBA00023136"/>
    </source>
</evidence>
<dbReference type="PANTHER" id="PTHR23121">
    <property type="entry name" value="SODIUM-DEPENDENT GLUCOSE TRANSPORTER 1"/>
    <property type="match status" value="1"/>
</dbReference>
<evidence type="ECO:0000256" key="5">
    <source>
        <dbReference type="SAM" id="Phobius"/>
    </source>
</evidence>
<dbReference type="PANTHER" id="PTHR23121:SF9">
    <property type="entry name" value="SODIUM-DEPENDENT GLUCOSE TRANSPORTER 1"/>
    <property type="match status" value="1"/>
</dbReference>
<gene>
    <name evidence="6" type="ORF">MS3_07482</name>
</gene>
<feature type="transmembrane region" description="Helical" evidence="5">
    <location>
        <begin position="339"/>
        <end position="362"/>
    </location>
</feature>
<dbReference type="GO" id="GO:0022857">
    <property type="term" value="F:transmembrane transporter activity"/>
    <property type="evidence" value="ECO:0007669"/>
    <property type="project" value="InterPro"/>
</dbReference>
<keyword evidence="2 5" id="KW-1133">Transmembrane helix</keyword>
<dbReference type="EMBL" id="KL251127">
    <property type="protein sequence ID" value="KGB39073.1"/>
    <property type="molecule type" value="Genomic_DNA"/>
</dbReference>